<protein>
    <submittedName>
        <fullName evidence="1">Uncharacterized protein</fullName>
    </submittedName>
</protein>
<keyword evidence="2" id="KW-1185">Reference proteome</keyword>
<name>R7Q7E3_CHOCR</name>
<dbReference type="RefSeq" id="XP_005713758.1">
    <property type="nucleotide sequence ID" value="XM_005713701.1"/>
</dbReference>
<sequence>MFDRESKLARELKTQMRDCVNDQKGPALIESGKPLAFLSYVQIPPANRSKGKSWPDKLAAELAHVLIHTNIRCVWMDKMKYPDIVTLGVASGLKPYACPQGYVIVRGAFGHRYAPYHFVASCGSYMEMVVQHVMEMREEYFTLRWTASSRLWPSAEVAVGVMHGRILPTRPTVDACKLLLDVLKRAIAKLNSPDSTVEKDMGFSCFRKSVRCKACGHKNRIPDEVDWKAVCTGVIVIRDRVQTWLNMIVNCNGGVAGRFLTDYIVGPMWTADCYEEKDRVPVASLTHFLWLQAGRGGTELARHLEKLVNKPEALTKRLLACVGPRRHPRFWYETYEKMIDRIVVQLTLSKSTKHGTQTDEWANAVWFYPTEGAGFFGDLTFSPGKKLVMDAFREEADVDAIEFSAEIIVNQQRSLWPVVGGTLPWYFTECEGEEVVLVPAMHAPKMLFGQLMGQQLGKLQYVLEAEMPANQLVVQIPIGGIIKTVTFSRAEQELYYIAFVMKGERLSLRAMRPCHSSVNKSWCNIEPTSVVYRAQGHTPEQGTMYGANGMPRDYRDMYKTWAGQAGFRLLGVLDRRAVFDESLEVGGGAAGNPERRSVGWNWLPVPDQESAIGKIDPRVVRVLSAWKEVWL</sequence>
<dbReference type="EMBL" id="HG001662">
    <property type="protein sequence ID" value="CDF33939.1"/>
    <property type="molecule type" value="Genomic_DNA"/>
</dbReference>
<dbReference type="AlphaFoldDB" id="R7Q7E3"/>
<dbReference type="Proteomes" id="UP000012073">
    <property type="component" value="Unassembled WGS sequence"/>
</dbReference>
<proteinExistence type="predicted"/>
<dbReference type="KEGG" id="ccp:CHC_T00002613001"/>
<dbReference type="GeneID" id="17321468"/>
<reference evidence="2" key="1">
    <citation type="journal article" date="2013" name="Proc. Natl. Acad. Sci. U.S.A.">
        <title>Genome structure and metabolic features in the red seaweed Chondrus crispus shed light on evolution of the Archaeplastida.</title>
        <authorList>
            <person name="Collen J."/>
            <person name="Porcel B."/>
            <person name="Carre W."/>
            <person name="Ball S.G."/>
            <person name="Chaparro C."/>
            <person name="Tonon T."/>
            <person name="Barbeyron T."/>
            <person name="Michel G."/>
            <person name="Noel B."/>
            <person name="Valentin K."/>
            <person name="Elias M."/>
            <person name="Artiguenave F."/>
            <person name="Arun A."/>
            <person name="Aury J.M."/>
            <person name="Barbosa-Neto J.F."/>
            <person name="Bothwell J.H."/>
            <person name="Bouget F.Y."/>
            <person name="Brillet L."/>
            <person name="Cabello-Hurtado F."/>
            <person name="Capella-Gutierrez S."/>
            <person name="Charrier B."/>
            <person name="Cladiere L."/>
            <person name="Cock J.M."/>
            <person name="Coelho S.M."/>
            <person name="Colleoni C."/>
            <person name="Czjzek M."/>
            <person name="Da Silva C."/>
            <person name="Delage L."/>
            <person name="Denoeud F."/>
            <person name="Deschamps P."/>
            <person name="Dittami S.M."/>
            <person name="Gabaldon T."/>
            <person name="Gachon C.M."/>
            <person name="Groisillier A."/>
            <person name="Herve C."/>
            <person name="Jabbari K."/>
            <person name="Katinka M."/>
            <person name="Kloareg B."/>
            <person name="Kowalczyk N."/>
            <person name="Labadie K."/>
            <person name="Leblanc C."/>
            <person name="Lopez P.J."/>
            <person name="McLachlan D.H."/>
            <person name="Meslet-Cladiere L."/>
            <person name="Moustafa A."/>
            <person name="Nehr Z."/>
            <person name="Nyvall Collen P."/>
            <person name="Panaud O."/>
            <person name="Partensky F."/>
            <person name="Poulain J."/>
            <person name="Rensing S.A."/>
            <person name="Rousvoal S."/>
            <person name="Samson G."/>
            <person name="Symeonidi A."/>
            <person name="Weissenbach J."/>
            <person name="Zambounis A."/>
            <person name="Wincker P."/>
            <person name="Boyen C."/>
        </authorList>
    </citation>
    <scope>NUCLEOTIDE SEQUENCE [LARGE SCALE GENOMIC DNA]</scope>
    <source>
        <strain evidence="2">cv. Stackhouse</strain>
    </source>
</reference>
<dbReference type="Gramene" id="CDF33939">
    <property type="protein sequence ID" value="CDF33939"/>
    <property type="gene ID" value="CHC_T00002613001"/>
</dbReference>
<accession>R7Q7E3</accession>
<organism evidence="1 2">
    <name type="scientific">Chondrus crispus</name>
    <name type="common">Carrageen Irish moss</name>
    <name type="synonym">Polymorpha crispa</name>
    <dbReference type="NCBI Taxonomy" id="2769"/>
    <lineage>
        <taxon>Eukaryota</taxon>
        <taxon>Rhodophyta</taxon>
        <taxon>Florideophyceae</taxon>
        <taxon>Rhodymeniophycidae</taxon>
        <taxon>Gigartinales</taxon>
        <taxon>Gigartinaceae</taxon>
        <taxon>Chondrus</taxon>
    </lineage>
</organism>
<gene>
    <name evidence="1" type="ORF">CHC_T00002613001</name>
</gene>
<evidence type="ECO:0000313" key="1">
    <source>
        <dbReference type="EMBL" id="CDF33939.1"/>
    </source>
</evidence>
<evidence type="ECO:0000313" key="2">
    <source>
        <dbReference type="Proteomes" id="UP000012073"/>
    </source>
</evidence>